<dbReference type="CDD" id="cd00038">
    <property type="entry name" value="CAP_ED"/>
    <property type="match status" value="1"/>
</dbReference>
<accession>A0ABT5VM95</accession>
<gene>
    <name evidence="2" type="ORF">L3049_00955</name>
</gene>
<feature type="domain" description="Cyclic nucleotide-binding" evidence="1">
    <location>
        <begin position="43"/>
        <end position="147"/>
    </location>
</feature>
<dbReference type="Proteomes" id="UP001528920">
    <property type="component" value="Unassembled WGS sequence"/>
</dbReference>
<dbReference type="InterPro" id="IPR018490">
    <property type="entry name" value="cNMP-bd_dom_sf"/>
</dbReference>
<comment type="caution">
    <text evidence="2">The sequence shown here is derived from an EMBL/GenBank/DDBJ whole genome shotgun (WGS) entry which is preliminary data.</text>
</comment>
<organism evidence="2 3">
    <name type="scientific">Paralabilibaculum antarcticum</name>
    <dbReference type="NCBI Taxonomy" id="2912572"/>
    <lineage>
        <taxon>Bacteria</taxon>
        <taxon>Pseudomonadati</taxon>
        <taxon>Bacteroidota</taxon>
        <taxon>Bacteroidia</taxon>
        <taxon>Marinilabiliales</taxon>
        <taxon>Marinifilaceae</taxon>
        <taxon>Paralabilibaculum</taxon>
    </lineage>
</organism>
<dbReference type="EMBL" id="JAKJSC010000001">
    <property type="protein sequence ID" value="MDE5416557.1"/>
    <property type="molecule type" value="Genomic_DNA"/>
</dbReference>
<name>A0ABT5VM95_9BACT</name>
<dbReference type="PROSITE" id="PS50042">
    <property type="entry name" value="CNMP_BINDING_3"/>
    <property type="match status" value="1"/>
</dbReference>
<dbReference type="SUPFAM" id="SSF51206">
    <property type="entry name" value="cAMP-binding domain-like"/>
    <property type="match status" value="1"/>
</dbReference>
<evidence type="ECO:0000313" key="2">
    <source>
        <dbReference type="EMBL" id="MDE5416557.1"/>
    </source>
</evidence>
<reference evidence="2 3" key="1">
    <citation type="submission" date="2022-01" db="EMBL/GenBank/DDBJ databases">
        <title>Labilibaculum sp. nov, a marine bacterium isolated from Antarctica.</title>
        <authorList>
            <person name="Dai W."/>
        </authorList>
    </citation>
    <scope>NUCLEOTIDE SEQUENCE [LARGE SCALE GENOMIC DNA]</scope>
    <source>
        <strain evidence="2 3">DW002</strain>
    </source>
</reference>
<dbReference type="InterPro" id="IPR014710">
    <property type="entry name" value="RmlC-like_jellyroll"/>
</dbReference>
<evidence type="ECO:0000313" key="3">
    <source>
        <dbReference type="Proteomes" id="UP001528920"/>
    </source>
</evidence>
<sequence>MLFFLGTSKENDYFYLPTANAQHTLTFNILKSMINILLSHILTKTELSSEELKTISDSFIEIPVKKREFLLKPGKVSQYEYFIAKGCIRSFVIDEKGNEHNNRFGIEESWIGDILSYYNQTPASYHIQALEDSVVFAIKLDQMNLLMDTMPAFEHYSRIKFQYGVLSLQLRLTEKLSLSAEKRFLEFIKRYPHLEQRIPQKHIASYLGITPEFLSLLRKKTFNK</sequence>
<dbReference type="Pfam" id="PF00027">
    <property type="entry name" value="cNMP_binding"/>
    <property type="match status" value="1"/>
</dbReference>
<dbReference type="InterPro" id="IPR000595">
    <property type="entry name" value="cNMP-bd_dom"/>
</dbReference>
<evidence type="ECO:0000259" key="1">
    <source>
        <dbReference type="PROSITE" id="PS50042"/>
    </source>
</evidence>
<keyword evidence="3" id="KW-1185">Reference proteome</keyword>
<protein>
    <submittedName>
        <fullName evidence="2">Crp/Fnr family transcriptional regulator</fullName>
    </submittedName>
</protein>
<proteinExistence type="predicted"/>
<dbReference type="Gene3D" id="2.60.120.10">
    <property type="entry name" value="Jelly Rolls"/>
    <property type="match status" value="1"/>
</dbReference>
<dbReference type="RefSeq" id="WP_275107899.1">
    <property type="nucleotide sequence ID" value="NZ_JAKJSC010000001.1"/>
</dbReference>